<dbReference type="InterPro" id="IPR011009">
    <property type="entry name" value="Kinase-like_dom_sf"/>
</dbReference>
<name>A0A9W4WJF5_9GLOM</name>
<dbReference type="PRINTS" id="PR00109">
    <property type="entry name" value="TYRKINASE"/>
</dbReference>
<gene>
    <name evidence="2" type="ORF">FWILDA_LOCUS2523</name>
</gene>
<dbReference type="GO" id="GO:0004674">
    <property type="term" value="F:protein serine/threonine kinase activity"/>
    <property type="evidence" value="ECO:0007669"/>
    <property type="project" value="TreeGrafter"/>
</dbReference>
<evidence type="ECO:0000313" key="2">
    <source>
        <dbReference type="EMBL" id="CAI2166339.1"/>
    </source>
</evidence>
<evidence type="ECO:0000313" key="3">
    <source>
        <dbReference type="Proteomes" id="UP001153678"/>
    </source>
</evidence>
<dbReference type="Gene3D" id="1.10.510.10">
    <property type="entry name" value="Transferase(Phosphotransferase) domain 1"/>
    <property type="match status" value="1"/>
</dbReference>
<proteinExistence type="predicted"/>
<comment type="caution">
    <text evidence="2">The sequence shown here is derived from an EMBL/GenBank/DDBJ whole genome shotgun (WGS) entry which is preliminary data.</text>
</comment>
<dbReference type="SUPFAM" id="SSF56112">
    <property type="entry name" value="Protein kinase-like (PK-like)"/>
    <property type="match status" value="1"/>
</dbReference>
<dbReference type="PROSITE" id="PS50011">
    <property type="entry name" value="PROTEIN_KINASE_DOM"/>
    <property type="match status" value="1"/>
</dbReference>
<dbReference type="Proteomes" id="UP001153678">
    <property type="component" value="Unassembled WGS sequence"/>
</dbReference>
<dbReference type="InterPro" id="IPR051681">
    <property type="entry name" value="Ser/Thr_Kinases-Pseudokinases"/>
</dbReference>
<dbReference type="Pfam" id="PF07714">
    <property type="entry name" value="PK_Tyr_Ser-Thr"/>
    <property type="match status" value="1"/>
</dbReference>
<dbReference type="AlphaFoldDB" id="A0A9W4WJF5"/>
<sequence>MPYLRTRPVIPSHVKDHLIRILGISKNPSTQKYVIMMQFANNGNLRNYLKKNYSIITWDRKLLILQYIAGGLKSLHALGLIHKNLHSNNILLHEEIPLIGDFGLCRPVDKFDEKEEIYGVLPYVAPEVLRTKVYTKESDIYSFAFIMWEMCTYLPPLCERSHDTNLVLEIFHGLRPKILEGTPRTFARFMKLCWDTNPSKRPTAEEVYNTLKYWQMEFSQKRPTECYTDFKAADDWKKKKLLNNPNIPCTNHHPNAYYKSRPLQLPDAIINDFTSNLNSHLENFARGEKVFTVKHFV</sequence>
<dbReference type="PANTHER" id="PTHR44329">
    <property type="entry name" value="SERINE/THREONINE-PROTEIN KINASE TNNI3K-RELATED"/>
    <property type="match status" value="1"/>
</dbReference>
<keyword evidence="3" id="KW-1185">Reference proteome</keyword>
<dbReference type="InterPro" id="IPR001245">
    <property type="entry name" value="Ser-Thr/Tyr_kinase_cat_dom"/>
</dbReference>
<protein>
    <submittedName>
        <fullName evidence="2">14471_t:CDS:1</fullName>
    </submittedName>
</protein>
<reference evidence="2" key="1">
    <citation type="submission" date="2022-08" db="EMBL/GenBank/DDBJ databases">
        <authorList>
            <person name="Kallberg Y."/>
            <person name="Tangrot J."/>
            <person name="Rosling A."/>
        </authorList>
    </citation>
    <scope>NUCLEOTIDE SEQUENCE</scope>
    <source>
        <strain evidence="2">Wild A</strain>
    </source>
</reference>
<dbReference type="EMBL" id="CAMKVN010000296">
    <property type="protein sequence ID" value="CAI2166339.1"/>
    <property type="molecule type" value="Genomic_DNA"/>
</dbReference>
<evidence type="ECO:0000259" key="1">
    <source>
        <dbReference type="PROSITE" id="PS50011"/>
    </source>
</evidence>
<dbReference type="OrthoDB" id="2385842at2759"/>
<organism evidence="2 3">
    <name type="scientific">Funneliformis geosporum</name>
    <dbReference type="NCBI Taxonomy" id="1117311"/>
    <lineage>
        <taxon>Eukaryota</taxon>
        <taxon>Fungi</taxon>
        <taxon>Fungi incertae sedis</taxon>
        <taxon>Mucoromycota</taxon>
        <taxon>Glomeromycotina</taxon>
        <taxon>Glomeromycetes</taxon>
        <taxon>Glomerales</taxon>
        <taxon>Glomeraceae</taxon>
        <taxon>Funneliformis</taxon>
    </lineage>
</organism>
<dbReference type="InterPro" id="IPR000719">
    <property type="entry name" value="Prot_kinase_dom"/>
</dbReference>
<accession>A0A9W4WJF5</accession>
<dbReference type="GO" id="GO:0005524">
    <property type="term" value="F:ATP binding"/>
    <property type="evidence" value="ECO:0007669"/>
    <property type="project" value="InterPro"/>
</dbReference>
<feature type="domain" description="Protein kinase" evidence="1">
    <location>
        <begin position="1"/>
        <end position="214"/>
    </location>
</feature>